<keyword evidence="2" id="KW-1185">Reference proteome</keyword>
<dbReference type="EMBL" id="JACASI010000011">
    <property type="protein sequence ID" value="MCQ3828308.1"/>
    <property type="molecule type" value="Genomic_DNA"/>
</dbReference>
<dbReference type="RefSeq" id="WP_255873159.1">
    <property type="nucleotide sequence ID" value="NZ_JACASI010000011.1"/>
</dbReference>
<proteinExistence type="predicted"/>
<accession>A0ABT1NWN9</accession>
<evidence type="ECO:0000313" key="2">
    <source>
        <dbReference type="Proteomes" id="UP001205566"/>
    </source>
</evidence>
<dbReference type="Proteomes" id="UP001205566">
    <property type="component" value="Unassembled WGS sequence"/>
</dbReference>
<sequence>MLDFIKYSRFKFRDYRKPCVPKGPKFSSARTYKYRLQGSAISFKAPKQIHFFRPSSEQFTSNWKNDDLRDLKITDIDTYNDSWASSTILTRKYALFGPWFTGELARADLFLAAICPVKEPKNLNFLHPRAFETAISGYLTADYGYMKSEDGSADFRGPLGWEPIGGFPVPAARFSVESECWDSRNILFCFPVSSNRILMFHFSFDQSAAGTFKEVDAIISPEPALDLIENIINSVEFSPSPELEKELAELRKTCPDLSVSKDFPPLKWPATVDETGLNIVELNAERRKALAG</sequence>
<evidence type="ECO:0000313" key="1">
    <source>
        <dbReference type="EMBL" id="MCQ3828308.1"/>
    </source>
</evidence>
<name>A0ABT1NWN9_9GAMM</name>
<protein>
    <recommendedName>
        <fullName evidence="3">Vanillate O-demethylase oxygenase-like C-terminal catalytic domain-containing protein</fullName>
    </recommendedName>
</protein>
<reference evidence="1" key="1">
    <citation type="thesis" date="2020" institute="Technische Universitat Dresden" country="Dresden, Germany">
        <title>The Agarolytic System of Microbulbifer elongatus PORT2, Isolated from Batu Karas, Pangandaran West Java Indonesia.</title>
        <authorList>
            <person name="Anggraeni S.R."/>
        </authorList>
    </citation>
    <scope>NUCLEOTIDE SEQUENCE</scope>
    <source>
        <strain evidence="1">PORT2</strain>
    </source>
</reference>
<comment type="caution">
    <text evidence="1">The sequence shown here is derived from an EMBL/GenBank/DDBJ whole genome shotgun (WGS) entry which is preliminary data.</text>
</comment>
<evidence type="ECO:0008006" key="3">
    <source>
        <dbReference type="Google" id="ProtNLM"/>
    </source>
</evidence>
<gene>
    <name evidence="1" type="ORF">HXX02_02505</name>
</gene>
<organism evidence="1 2">
    <name type="scientific">Microbulbifer elongatus</name>
    <dbReference type="NCBI Taxonomy" id="86173"/>
    <lineage>
        <taxon>Bacteria</taxon>
        <taxon>Pseudomonadati</taxon>
        <taxon>Pseudomonadota</taxon>
        <taxon>Gammaproteobacteria</taxon>
        <taxon>Cellvibrionales</taxon>
        <taxon>Microbulbiferaceae</taxon>
        <taxon>Microbulbifer</taxon>
    </lineage>
</organism>